<feature type="site" description="Transition state stabilizer" evidence="14">
    <location>
        <position position="358"/>
    </location>
</feature>
<evidence type="ECO:0000313" key="17">
    <source>
        <dbReference type="Proteomes" id="UP000319148"/>
    </source>
</evidence>
<dbReference type="Pfam" id="PF01128">
    <property type="entry name" value="IspD"/>
    <property type="match status" value="1"/>
</dbReference>
<keyword evidence="12 14" id="KW-0456">Lyase</keyword>
<keyword evidence="10 14" id="KW-0479">Metal-binding</keyword>
<dbReference type="FunFam" id="3.90.550.10:FF:000003">
    <property type="entry name" value="2-C-methyl-D-erythritol 4-phosphate cytidylyltransferase"/>
    <property type="match status" value="1"/>
</dbReference>
<gene>
    <name evidence="14" type="primary">ispDF</name>
    <name evidence="16" type="ORF">FIV46_02960</name>
</gene>
<dbReference type="Gene3D" id="3.90.550.10">
    <property type="entry name" value="Spore Coat Polysaccharide Biosynthesis Protein SpsA, Chain A"/>
    <property type="match status" value="1"/>
</dbReference>
<dbReference type="UniPathway" id="UPA00056">
    <property type="reaction ID" value="UER00093"/>
</dbReference>
<dbReference type="EC" id="2.7.7.60" evidence="14"/>
<dbReference type="CDD" id="cd02516">
    <property type="entry name" value="CDP-ME_synthetase"/>
    <property type="match status" value="1"/>
</dbReference>
<comment type="catalytic activity">
    <reaction evidence="1 14">
        <text>4-CDP-2-C-methyl-D-erythritol 2-phosphate = 2-C-methyl-D-erythritol 2,4-cyclic diphosphate + CMP</text>
        <dbReference type="Rhea" id="RHEA:23864"/>
        <dbReference type="ChEBI" id="CHEBI:57919"/>
        <dbReference type="ChEBI" id="CHEBI:58483"/>
        <dbReference type="ChEBI" id="CHEBI:60377"/>
        <dbReference type="EC" id="4.6.1.12"/>
    </reaction>
</comment>
<dbReference type="GO" id="GO:0016114">
    <property type="term" value="P:terpenoid biosynthetic process"/>
    <property type="evidence" value="ECO:0007669"/>
    <property type="project" value="InterPro"/>
</dbReference>
<feature type="site" description="Positions MEP for the nucleophilic attack" evidence="14">
    <location>
        <position position="205"/>
    </location>
</feature>
<comment type="pathway">
    <text evidence="5 14">Isoprenoid biosynthesis; isopentenyl diphosphate biosynthesis via DXP pathway; isopentenyl diphosphate from 1-deoxy-D-xylulose 5-phosphate: step 2/6.</text>
</comment>
<evidence type="ECO:0000256" key="13">
    <source>
        <dbReference type="ARBA" id="ARBA00023268"/>
    </source>
</evidence>
<dbReference type="InterPro" id="IPR018294">
    <property type="entry name" value="ISPD_synthase_CS"/>
</dbReference>
<keyword evidence="13 14" id="KW-0511">Multifunctional enzyme</keyword>
<dbReference type="EMBL" id="VFIY01000004">
    <property type="protein sequence ID" value="TPD63055.1"/>
    <property type="molecule type" value="Genomic_DNA"/>
</dbReference>
<keyword evidence="9 14" id="KW-0548">Nucleotidyltransferase</keyword>
<dbReference type="RefSeq" id="WP_139938305.1">
    <property type="nucleotide sequence ID" value="NZ_JBHSYP010000022.1"/>
</dbReference>
<dbReference type="InterPro" id="IPR026596">
    <property type="entry name" value="IspD/F"/>
</dbReference>
<comment type="similarity">
    <text evidence="14">In the N-terminal section; belongs to the IspD/TarI cytidylyltransferase family. IspD subfamily.</text>
</comment>
<dbReference type="SUPFAM" id="SSF53448">
    <property type="entry name" value="Nucleotide-diphospho-sugar transferases"/>
    <property type="match status" value="1"/>
</dbReference>
<evidence type="ECO:0000256" key="5">
    <source>
        <dbReference type="ARBA" id="ARBA00004787"/>
    </source>
</evidence>
<comment type="catalytic activity">
    <reaction evidence="2 14">
        <text>2-C-methyl-D-erythritol 4-phosphate + CTP + H(+) = 4-CDP-2-C-methyl-D-erythritol + diphosphate</text>
        <dbReference type="Rhea" id="RHEA:13429"/>
        <dbReference type="ChEBI" id="CHEBI:15378"/>
        <dbReference type="ChEBI" id="CHEBI:33019"/>
        <dbReference type="ChEBI" id="CHEBI:37563"/>
        <dbReference type="ChEBI" id="CHEBI:57823"/>
        <dbReference type="ChEBI" id="CHEBI:58262"/>
        <dbReference type="EC" id="2.7.7.60"/>
    </reaction>
</comment>
<dbReference type="PROSITE" id="PS01295">
    <property type="entry name" value="ISPD"/>
    <property type="match status" value="1"/>
</dbReference>
<dbReference type="CDD" id="cd00554">
    <property type="entry name" value="MECDP_synthase"/>
    <property type="match status" value="1"/>
</dbReference>
<name>A0A501PS42_9PROT</name>
<feature type="binding site" evidence="14">
    <location>
        <position position="235"/>
    </location>
    <ligand>
        <name>a divalent metal cation</name>
        <dbReference type="ChEBI" id="CHEBI:60240"/>
    </ligand>
</feature>
<dbReference type="GO" id="GO:0019288">
    <property type="term" value="P:isopentenyl diphosphate biosynthetic process, methylerythritol 4-phosphate pathway"/>
    <property type="evidence" value="ECO:0007669"/>
    <property type="project" value="UniProtKB-UniRule"/>
</dbReference>
<feature type="binding site" evidence="14">
    <location>
        <begin position="233"/>
        <end position="235"/>
    </location>
    <ligand>
        <name>4-CDP-2-C-methyl-D-erythritol 2-phosphate</name>
        <dbReference type="ChEBI" id="CHEBI:57919"/>
    </ligand>
</feature>
<evidence type="ECO:0000256" key="4">
    <source>
        <dbReference type="ARBA" id="ARBA00004709"/>
    </source>
</evidence>
<dbReference type="InterPro" id="IPR036571">
    <property type="entry name" value="MECDP_synthase_sf"/>
</dbReference>
<feature type="binding site" evidence="14">
    <location>
        <position position="267"/>
    </location>
    <ligand>
        <name>a divalent metal cation</name>
        <dbReference type="ChEBI" id="CHEBI:60240"/>
    </ligand>
</feature>
<feature type="binding site" evidence="14">
    <location>
        <position position="233"/>
    </location>
    <ligand>
        <name>a divalent metal cation</name>
        <dbReference type="ChEBI" id="CHEBI:60240"/>
    </ligand>
</feature>
<comment type="similarity">
    <text evidence="6">Belongs to the IspF family.</text>
</comment>
<evidence type="ECO:0000256" key="11">
    <source>
        <dbReference type="ARBA" id="ARBA00023229"/>
    </source>
</evidence>
<evidence type="ECO:0000256" key="1">
    <source>
        <dbReference type="ARBA" id="ARBA00000200"/>
    </source>
</evidence>
<feature type="binding site" evidence="14">
    <location>
        <position position="367"/>
    </location>
    <ligand>
        <name>4-CDP-2-C-methyl-D-erythritol 2-phosphate</name>
        <dbReference type="ChEBI" id="CHEBI:57919"/>
    </ligand>
</feature>
<feature type="site" description="Transition state stabilizer" evidence="14">
    <location>
        <position position="15"/>
    </location>
</feature>
<keyword evidence="11 14" id="KW-0414">Isoprene biosynthesis</keyword>
<comment type="caution">
    <text evidence="14">Lacks conserved residue(s) required for the propagation of feature annotation.</text>
</comment>
<evidence type="ECO:0000256" key="10">
    <source>
        <dbReference type="ARBA" id="ARBA00022723"/>
    </source>
</evidence>
<feature type="binding site" evidence="14">
    <location>
        <begin position="357"/>
        <end position="360"/>
    </location>
    <ligand>
        <name>4-CDP-2-C-methyl-D-erythritol 2-phosphate</name>
        <dbReference type="ChEBI" id="CHEBI:57919"/>
    </ligand>
</feature>
<dbReference type="InterPro" id="IPR029044">
    <property type="entry name" value="Nucleotide-diphossugar_trans"/>
</dbReference>
<dbReference type="PANTHER" id="PTHR43181">
    <property type="entry name" value="2-C-METHYL-D-ERYTHRITOL 2,4-CYCLODIPHOSPHATE SYNTHASE, CHLOROPLASTIC"/>
    <property type="match status" value="1"/>
</dbReference>
<dbReference type="Proteomes" id="UP000319148">
    <property type="component" value="Unassembled WGS sequence"/>
</dbReference>
<comment type="similarity">
    <text evidence="7">Belongs to the IspD/TarI cytidylyltransferase family. IspD subfamily.</text>
</comment>
<feature type="binding site" evidence="14">
    <location>
        <position position="364"/>
    </location>
    <ligand>
        <name>4-CDP-2-C-methyl-D-erythritol 2-phosphate</name>
        <dbReference type="ChEBI" id="CHEBI:57919"/>
    </ligand>
</feature>
<dbReference type="EC" id="4.6.1.12" evidence="14"/>
<sequence length="384" mass="41227">MKVAAVIVAAGRGQRVGGETPKQYLTLGDKTVLYHTVKKFLNHPQIDRIVVAIHPDDVMLYNKAIGILKLMPPVYGGETRQQSVLCGLEALVSEAPDIVLIHDAARPLLSEELISRTIETAKTKGSALPALPVADTLKRVENDLVSGTVDRTNLWRAQTPQAFNFTEILEGHRTARGMNLTDDVAVAEFVGLPVAITDGEERNFKITSKEDLEKAELMIGTGQFRIRTGQGFDVHAFEEGDAVILGGVKIPHSRKLKGHSDADVALHALTDALLGAIAAGDIGDHFPPSDDKWKGAPSDTFLKEAVRLVEKKGGEISSLDLTIICEAPKIGPHREAMRRTIAEICGLDADLVSVKATTTEKLGFTGRGEGIAAQAIATVMVSGK</sequence>
<feature type="region of interest" description="2-C-methyl-D-erythritol 2,4-cyclodiphosphate synthase" evidence="14">
    <location>
        <begin position="227"/>
        <end position="384"/>
    </location>
</feature>
<dbReference type="SUPFAM" id="SSF69765">
    <property type="entry name" value="IpsF-like"/>
    <property type="match status" value="1"/>
</dbReference>
<comment type="caution">
    <text evidence="16">The sequence shown here is derived from an EMBL/GenBank/DDBJ whole genome shotgun (WGS) entry which is preliminary data.</text>
</comment>
<feature type="domain" description="2-C-methyl-D-erythritol 2,4-cyclodiphosphate synthase" evidence="15">
    <location>
        <begin position="226"/>
        <end position="379"/>
    </location>
</feature>
<dbReference type="Pfam" id="PF02542">
    <property type="entry name" value="YgbB"/>
    <property type="match status" value="1"/>
</dbReference>
<evidence type="ECO:0000256" key="6">
    <source>
        <dbReference type="ARBA" id="ARBA00008480"/>
    </source>
</evidence>
<dbReference type="InterPro" id="IPR020555">
    <property type="entry name" value="MECDP_synthase_CS"/>
</dbReference>
<comment type="similarity">
    <text evidence="14">In the C-terminal section; belongs to the IspF family.</text>
</comment>
<evidence type="ECO:0000313" key="16">
    <source>
        <dbReference type="EMBL" id="TPD63055.1"/>
    </source>
</evidence>
<dbReference type="Gene3D" id="3.30.1330.50">
    <property type="entry name" value="2-C-methyl-D-erythritol 2,4-cyclodiphosphate synthase"/>
    <property type="match status" value="1"/>
</dbReference>
<dbReference type="InterPro" id="IPR034683">
    <property type="entry name" value="IspD/TarI"/>
</dbReference>
<dbReference type="HAMAP" id="MF_01520">
    <property type="entry name" value="IspDF"/>
    <property type="match status" value="1"/>
</dbReference>
<feature type="region of interest" description="2-C-methyl-D-erythritol 4-phosphate cytidylyltransferase" evidence="14">
    <location>
        <begin position="1"/>
        <end position="226"/>
    </location>
</feature>
<evidence type="ECO:0000256" key="7">
    <source>
        <dbReference type="ARBA" id="ARBA00009789"/>
    </source>
</evidence>
<evidence type="ECO:0000256" key="2">
    <source>
        <dbReference type="ARBA" id="ARBA00001282"/>
    </source>
</evidence>
<dbReference type="NCBIfam" id="NF006899">
    <property type="entry name" value="PRK09382.1"/>
    <property type="match status" value="1"/>
</dbReference>
<dbReference type="HAMAP" id="MF_00108">
    <property type="entry name" value="IspD"/>
    <property type="match status" value="1"/>
</dbReference>
<keyword evidence="17" id="KW-1185">Reference proteome</keyword>
<protein>
    <recommendedName>
        <fullName evidence="14">Bifunctional enzyme IspD/IspF</fullName>
    </recommendedName>
    <domain>
        <recommendedName>
            <fullName evidence="14">2-C-methyl-D-erythritol 4-phosphate cytidylyltransferase</fullName>
            <ecNumber evidence="14">2.7.7.60</ecNumber>
        </recommendedName>
        <alternativeName>
            <fullName evidence="14">4-diphosphocytidyl-2C-methyl-D-erythritol synthase</fullName>
        </alternativeName>
        <alternativeName>
            <fullName evidence="14">MEP cytidylyltransferase</fullName>
            <shortName evidence="14">MCT</shortName>
        </alternativeName>
    </domain>
    <domain>
        <recommendedName>
            <fullName evidence="14">2-C-methyl-D-erythritol 2,4-cyclodiphosphate synthase</fullName>
            <shortName evidence="14">MECDP-synthase</shortName>
            <shortName evidence="14">MECPP-synthase</shortName>
            <shortName evidence="14">MECPS</shortName>
            <ecNumber evidence="14">4.6.1.12</ecNumber>
        </recommendedName>
    </domain>
</protein>
<dbReference type="PROSITE" id="PS01350">
    <property type="entry name" value="ISPF"/>
    <property type="match status" value="1"/>
</dbReference>
<feature type="binding site" evidence="14">
    <location>
        <begin position="259"/>
        <end position="260"/>
    </location>
    <ligand>
        <name>4-CDP-2-C-methyl-D-erythritol 2-phosphate</name>
        <dbReference type="ChEBI" id="CHEBI:57919"/>
    </ligand>
</feature>
<dbReference type="AlphaFoldDB" id="A0A501PS42"/>
<dbReference type="GO" id="GO:0046872">
    <property type="term" value="F:metal ion binding"/>
    <property type="evidence" value="ECO:0007669"/>
    <property type="project" value="UniProtKB-KW"/>
</dbReference>
<dbReference type="InterPro" id="IPR001228">
    <property type="entry name" value="IspD"/>
</dbReference>
<keyword evidence="8 14" id="KW-0808">Transferase</keyword>
<feature type="site" description="Positions MEP for the nucleophilic attack" evidence="14">
    <location>
        <position position="151"/>
    </location>
</feature>
<accession>A0A501PS42</accession>
<organism evidence="16 17">
    <name type="scientific">Emcibacter nanhaiensis</name>
    <dbReference type="NCBI Taxonomy" id="1505037"/>
    <lineage>
        <taxon>Bacteria</taxon>
        <taxon>Pseudomonadati</taxon>
        <taxon>Pseudomonadota</taxon>
        <taxon>Alphaproteobacteria</taxon>
        <taxon>Emcibacterales</taxon>
        <taxon>Emcibacteraceae</taxon>
        <taxon>Emcibacter</taxon>
    </lineage>
</organism>
<proteinExistence type="inferred from homology"/>
<comment type="function">
    <text evidence="14">Bifunctional enzyme that catalyzes the formation of 4-diphosphocytidyl-2-C-methyl-D-erythritol from CTP and 2-C-methyl-D-erythritol 4-phosphate (MEP) (IspD), and catalyzes the conversion of 4-diphosphocytidyl-2-C-methyl-D-erythritol 2-phosphate (CDP-ME2P) to 2-C-methyl-D-erythritol 2,4-cyclodiphosphate (ME-CPP) with a corresponding release of cytidine 5-monophosphate (CMP) (IspF).</text>
</comment>
<dbReference type="HAMAP" id="MF_00107">
    <property type="entry name" value="IspF"/>
    <property type="match status" value="1"/>
</dbReference>
<evidence type="ECO:0000256" key="9">
    <source>
        <dbReference type="ARBA" id="ARBA00022695"/>
    </source>
</evidence>
<evidence type="ECO:0000256" key="14">
    <source>
        <dbReference type="HAMAP-Rule" id="MF_01520"/>
    </source>
</evidence>
<dbReference type="OrthoDB" id="9804336at2"/>
<dbReference type="NCBIfam" id="TIGR00453">
    <property type="entry name" value="ispD"/>
    <property type="match status" value="1"/>
</dbReference>
<dbReference type="GO" id="GO:0050518">
    <property type="term" value="F:2-C-methyl-D-erythritol 4-phosphate cytidylyltransferase activity"/>
    <property type="evidence" value="ECO:0007669"/>
    <property type="project" value="UniProtKB-UniRule"/>
</dbReference>
<feature type="binding site" evidence="14">
    <location>
        <begin position="281"/>
        <end position="283"/>
    </location>
    <ligand>
        <name>4-CDP-2-C-methyl-D-erythritol 2-phosphate</name>
        <dbReference type="ChEBI" id="CHEBI:57919"/>
    </ligand>
</feature>
<comment type="cofactor">
    <cofactor evidence="3 14">
        <name>a divalent metal cation</name>
        <dbReference type="ChEBI" id="CHEBI:60240"/>
    </cofactor>
</comment>
<dbReference type="NCBIfam" id="TIGR00151">
    <property type="entry name" value="ispF"/>
    <property type="match status" value="1"/>
</dbReference>
<feature type="site" description="Transition state stabilizer" evidence="14">
    <location>
        <position position="259"/>
    </location>
</feature>
<feature type="site" description="Transition state stabilizer" evidence="14">
    <location>
        <position position="22"/>
    </location>
</feature>
<comment type="pathway">
    <text evidence="4 14">Isoprenoid biosynthesis; isopentenyl diphosphate biosynthesis via DXP pathway; isopentenyl diphosphate from 1-deoxy-D-xylulose 5-phosphate: step 4/6.</text>
</comment>
<dbReference type="GO" id="GO:0008685">
    <property type="term" value="F:2-C-methyl-D-erythritol 2,4-cyclodiphosphate synthase activity"/>
    <property type="evidence" value="ECO:0007669"/>
    <property type="project" value="UniProtKB-UniRule"/>
</dbReference>
<dbReference type="PANTHER" id="PTHR43181:SF1">
    <property type="entry name" value="2-C-METHYL-D-ERYTHRITOL 2,4-CYCLODIPHOSPHATE SYNTHASE, CHLOROPLASTIC"/>
    <property type="match status" value="1"/>
</dbReference>
<evidence type="ECO:0000256" key="8">
    <source>
        <dbReference type="ARBA" id="ARBA00022679"/>
    </source>
</evidence>
<evidence type="ECO:0000256" key="12">
    <source>
        <dbReference type="ARBA" id="ARBA00023239"/>
    </source>
</evidence>
<evidence type="ECO:0000259" key="15">
    <source>
        <dbReference type="Pfam" id="PF02542"/>
    </source>
</evidence>
<evidence type="ECO:0000256" key="3">
    <source>
        <dbReference type="ARBA" id="ARBA00001968"/>
    </source>
</evidence>
<dbReference type="InterPro" id="IPR003526">
    <property type="entry name" value="MECDP_synthase"/>
</dbReference>
<reference evidence="17" key="1">
    <citation type="submission" date="2019-06" db="EMBL/GenBank/DDBJ databases">
        <title>The complete genome of Emcibacter congregatus ZYLT.</title>
        <authorList>
            <person name="Zhao Z."/>
        </authorList>
    </citation>
    <scope>NUCLEOTIDE SEQUENCE [LARGE SCALE GENOMIC DNA]</scope>
    <source>
        <strain evidence="17">MCCC 1A06723</strain>
    </source>
</reference>